<sequence length="355" mass="36417">MAPPDEQPGQAPSRAKGPPAGRVTDGTPTTARARELVSVLAASSGAGPRTDSERIAGAPGHDAHDAHATGLAAFAASDTGEDAAHILRDVVGRAPLPSLSGLCFEIMGLAWFLGVTLGLTILSMLFDDLSLVSQAVGPLFTIPNLAEDVEVLAIAIPIVLIALRIAAGLGTIASDGVGQGSGANAWRAWKLGKRDTVAALGIAVQICGMMTTATLVLLTPLVFFASVVGKDTLGLFGVVLSGLALAFMLVYGAALGALQELSMASLVRHHRGVGSAILHGWRLMRARPRSSQRMAAAEFASRILVVGVAIGMGRAAGWAWGVAMLVLFGALVGGLRCHAWSMAYPRIGGLARVAD</sequence>
<evidence type="ECO:0000256" key="1">
    <source>
        <dbReference type="SAM" id="MobiDB-lite"/>
    </source>
</evidence>
<organism evidence="3 4">
    <name type="scientific">Saltatorellus ferox</name>
    <dbReference type="NCBI Taxonomy" id="2528018"/>
    <lineage>
        <taxon>Bacteria</taxon>
        <taxon>Pseudomonadati</taxon>
        <taxon>Planctomycetota</taxon>
        <taxon>Planctomycetia</taxon>
        <taxon>Planctomycetia incertae sedis</taxon>
        <taxon>Saltatorellus</taxon>
    </lineage>
</organism>
<feature type="transmembrane region" description="Helical" evidence="2">
    <location>
        <begin position="318"/>
        <end position="337"/>
    </location>
</feature>
<feature type="transmembrane region" description="Helical" evidence="2">
    <location>
        <begin position="102"/>
        <end position="126"/>
    </location>
</feature>
<keyword evidence="4" id="KW-1185">Reference proteome</keyword>
<dbReference type="AlphaFoldDB" id="A0A518EUW8"/>
<feature type="transmembrane region" description="Helical" evidence="2">
    <location>
        <begin position="197"/>
        <end position="223"/>
    </location>
</feature>
<feature type="transmembrane region" description="Helical" evidence="2">
    <location>
        <begin position="151"/>
        <end position="177"/>
    </location>
</feature>
<keyword evidence="2" id="KW-0812">Transmembrane</keyword>
<gene>
    <name evidence="3" type="ORF">Poly30_34130</name>
</gene>
<protein>
    <submittedName>
        <fullName evidence="3">Uncharacterized protein</fullName>
    </submittedName>
</protein>
<keyword evidence="2" id="KW-0472">Membrane</keyword>
<evidence type="ECO:0000313" key="4">
    <source>
        <dbReference type="Proteomes" id="UP000320390"/>
    </source>
</evidence>
<dbReference type="RefSeq" id="WP_145199547.1">
    <property type="nucleotide sequence ID" value="NZ_CP036434.1"/>
</dbReference>
<evidence type="ECO:0000256" key="2">
    <source>
        <dbReference type="SAM" id="Phobius"/>
    </source>
</evidence>
<feature type="region of interest" description="Disordered" evidence="1">
    <location>
        <begin position="1"/>
        <end position="29"/>
    </location>
</feature>
<evidence type="ECO:0000313" key="3">
    <source>
        <dbReference type="EMBL" id="QDV07879.1"/>
    </source>
</evidence>
<dbReference type="EMBL" id="CP036434">
    <property type="protein sequence ID" value="QDV07879.1"/>
    <property type="molecule type" value="Genomic_DNA"/>
</dbReference>
<feature type="region of interest" description="Disordered" evidence="1">
    <location>
        <begin position="41"/>
        <end position="62"/>
    </location>
</feature>
<name>A0A518EUW8_9BACT</name>
<dbReference type="Proteomes" id="UP000320390">
    <property type="component" value="Chromosome"/>
</dbReference>
<proteinExistence type="predicted"/>
<reference evidence="3 4" key="1">
    <citation type="submission" date="2019-02" db="EMBL/GenBank/DDBJ databases">
        <title>Deep-cultivation of Planctomycetes and their phenomic and genomic characterization uncovers novel biology.</title>
        <authorList>
            <person name="Wiegand S."/>
            <person name="Jogler M."/>
            <person name="Boedeker C."/>
            <person name="Pinto D."/>
            <person name="Vollmers J."/>
            <person name="Rivas-Marin E."/>
            <person name="Kohn T."/>
            <person name="Peeters S.H."/>
            <person name="Heuer A."/>
            <person name="Rast P."/>
            <person name="Oberbeckmann S."/>
            <person name="Bunk B."/>
            <person name="Jeske O."/>
            <person name="Meyerdierks A."/>
            <person name="Storesund J.E."/>
            <person name="Kallscheuer N."/>
            <person name="Luecker S."/>
            <person name="Lage O.M."/>
            <person name="Pohl T."/>
            <person name="Merkel B.J."/>
            <person name="Hornburger P."/>
            <person name="Mueller R.-W."/>
            <person name="Bruemmer F."/>
            <person name="Labrenz M."/>
            <person name="Spormann A.M."/>
            <person name="Op den Camp H."/>
            <person name="Overmann J."/>
            <person name="Amann R."/>
            <person name="Jetten M.S.M."/>
            <person name="Mascher T."/>
            <person name="Medema M.H."/>
            <person name="Devos D.P."/>
            <person name="Kaster A.-K."/>
            <person name="Ovreas L."/>
            <person name="Rohde M."/>
            <person name="Galperin M.Y."/>
            <person name="Jogler C."/>
        </authorList>
    </citation>
    <scope>NUCLEOTIDE SEQUENCE [LARGE SCALE GENOMIC DNA]</scope>
    <source>
        <strain evidence="3 4">Poly30</strain>
    </source>
</reference>
<accession>A0A518EUW8</accession>
<feature type="transmembrane region" description="Helical" evidence="2">
    <location>
        <begin position="235"/>
        <end position="258"/>
    </location>
</feature>
<keyword evidence="2" id="KW-1133">Transmembrane helix</keyword>